<dbReference type="Gene3D" id="3.90.1200.10">
    <property type="match status" value="1"/>
</dbReference>
<protein>
    <submittedName>
        <fullName evidence="2">Aminoglycoside phosphotransferase family protein</fullName>
    </submittedName>
</protein>
<dbReference type="Pfam" id="PF01636">
    <property type="entry name" value="APH"/>
    <property type="match status" value="1"/>
</dbReference>
<dbReference type="Proteomes" id="UP001500320">
    <property type="component" value="Unassembled WGS sequence"/>
</dbReference>
<gene>
    <name evidence="2" type="ORF">GCM10010466_36220</name>
</gene>
<dbReference type="InterPro" id="IPR002575">
    <property type="entry name" value="Aminoglycoside_PTrfase"/>
</dbReference>
<keyword evidence="3" id="KW-1185">Reference proteome</keyword>
<dbReference type="PANTHER" id="PTHR21310">
    <property type="entry name" value="AMINOGLYCOSIDE PHOSPHOTRANSFERASE-RELATED-RELATED"/>
    <property type="match status" value="1"/>
</dbReference>
<sequence>MDRSTNRQVPLNESQTTILPFTSSAARETLDAACRKVGLHAEDAALLRLGENAIFQLSTEKVIVRIARSAEVLPDARKEVAVAEWLRESGLPAAEPADYEQPLIIQGRPVTFWRLIENNGDKASVRDLARILRQLHNLPVPSDLPLPDFDIFGRVSERIAKTEALSDQDHEFLTARLIELREKYESLRYPLTPCAVHGDAHQQNLIVALDGTVLLIDFERFAFGPPETDLAVTATERLIGWHTAGEYESFADAYGFDVISWEGFPVLRSINELKMTTWLMQNVNESERVAQEFRMRFASLHDDEAPRSWTPF</sequence>
<evidence type="ECO:0000259" key="1">
    <source>
        <dbReference type="Pfam" id="PF01636"/>
    </source>
</evidence>
<organism evidence="2 3">
    <name type="scientific">Planomonospora alba</name>
    <dbReference type="NCBI Taxonomy" id="161354"/>
    <lineage>
        <taxon>Bacteria</taxon>
        <taxon>Bacillati</taxon>
        <taxon>Actinomycetota</taxon>
        <taxon>Actinomycetes</taxon>
        <taxon>Streptosporangiales</taxon>
        <taxon>Streptosporangiaceae</taxon>
        <taxon>Planomonospora</taxon>
    </lineage>
</organism>
<accession>A0ABP6NB00</accession>
<dbReference type="EMBL" id="BAAAUT010000028">
    <property type="protein sequence ID" value="GAA3142024.1"/>
    <property type="molecule type" value="Genomic_DNA"/>
</dbReference>
<evidence type="ECO:0000313" key="2">
    <source>
        <dbReference type="EMBL" id="GAA3142024.1"/>
    </source>
</evidence>
<dbReference type="PANTHER" id="PTHR21310:SF40">
    <property type="entry name" value="AMINOGLYCOSIDE PHOSPHOTRANSFERASE DOMAIN-CONTAINING PROTEIN-RELATED"/>
    <property type="match status" value="1"/>
</dbReference>
<dbReference type="InterPro" id="IPR011009">
    <property type="entry name" value="Kinase-like_dom_sf"/>
</dbReference>
<evidence type="ECO:0000313" key="3">
    <source>
        <dbReference type="Proteomes" id="UP001500320"/>
    </source>
</evidence>
<dbReference type="SUPFAM" id="SSF56112">
    <property type="entry name" value="Protein kinase-like (PK-like)"/>
    <property type="match status" value="1"/>
</dbReference>
<name>A0ABP6NB00_9ACTN</name>
<feature type="domain" description="Aminoglycoside phosphotransferase" evidence="1">
    <location>
        <begin position="51"/>
        <end position="257"/>
    </location>
</feature>
<dbReference type="InterPro" id="IPR051678">
    <property type="entry name" value="AGP_Transferase"/>
</dbReference>
<proteinExistence type="predicted"/>
<comment type="caution">
    <text evidence="2">The sequence shown here is derived from an EMBL/GenBank/DDBJ whole genome shotgun (WGS) entry which is preliminary data.</text>
</comment>
<reference evidence="3" key="1">
    <citation type="journal article" date="2019" name="Int. J. Syst. Evol. Microbiol.">
        <title>The Global Catalogue of Microorganisms (GCM) 10K type strain sequencing project: providing services to taxonomists for standard genome sequencing and annotation.</title>
        <authorList>
            <consortium name="The Broad Institute Genomics Platform"/>
            <consortium name="The Broad Institute Genome Sequencing Center for Infectious Disease"/>
            <person name="Wu L."/>
            <person name="Ma J."/>
        </authorList>
    </citation>
    <scope>NUCLEOTIDE SEQUENCE [LARGE SCALE GENOMIC DNA]</scope>
    <source>
        <strain evidence="3">JCM 9373</strain>
    </source>
</reference>